<dbReference type="RefSeq" id="WP_012478619.1">
    <property type="nucleotide sequence ID" value="NC_010939.1"/>
</dbReference>
<feature type="short sequence motif" description="TonB C-terminal box" evidence="15">
    <location>
        <begin position="657"/>
        <end position="674"/>
    </location>
</feature>
<keyword evidence="13 14" id="KW-0998">Cell outer membrane</keyword>
<dbReference type="KEGG" id="apa:APP7_2103"/>
<keyword evidence="5" id="KW-0410">Iron transport</keyword>
<evidence type="ECO:0000259" key="19">
    <source>
        <dbReference type="Pfam" id="PF07715"/>
    </source>
</evidence>
<evidence type="ECO:0000256" key="15">
    <source>
        <dbReference type="PROSITE-ProRule" id="PRU10144"/>
    </source>
</evidence>
<dbReference type="Pfam" id="PF07715">
    <property type="entry name" value="Plug"/>
    <property type="match status" value="1"/>
</dbReference>
<keyword evidence="11 14" id="KW-0472">Membrane</keyword>
<dbReference type="PANTHER" id="PTHR32552:SF68">
    <property type="entry name" value="FERRICHROME OUTER MEMBRANE TRANSPORTER_PHAGE RECEPTOR"/>
    <property type="match status" value="1"/>
</dbReference>
<evidence type="ECO:0000256" key="16">
    <source>
        <dbReference type="RuleBase" id="RU003357"/>
    </source>
</evidence>
<dbReference type="Gene3D" id="2.40.170.20">
    <property type="entry name" value="TonB-dependent receptor, beta-barrel domain"/>
    <property type="match status" value="1"/>
</dbReference>
<sequence>MKKTFFYSTVASAVALAISPAIAQETAVLDEVSVVGSVSKAGKVEYMTPKSVNVINDAQIADENAQKVDQALRYEAGIVTEPYGGDNDTDWFKIRGFDASMTLDGTALGKNGFFVWLPNTYGLESIEVVKGADSFTYGAVETGGLVNLVSKRPSKEPKGEIKLTGGNKDERGVSFDVSNQFADNLRYRVVGDYNKRHGQLNGTWLESYYFAPSLTWDISNTAALTLLASVQKDVGVPVNPFLPAYGSLIPTPNGTISHGVNLGEPSQDYTDRSQYSLGYEYTNKFSEGWQFTQNYRFSRLNIDQYNTFAWSSDQVANASRGYAYTVGHTNNHTFDNRISKNWNIGEFDNTTTVGVDYQHSETKGINEGFGQTVNSINMFNPIYGQTPYNPIGKSYNLKTIQLGLYAQNQLRYKNWLWNVSARHDDVRANSESNGAITGYNVSHNSYSTGLMYQFDNGLAPYANYSESFRAVSGNDDYGRAYKPFEGKQYEVGFKYLPSFINGTFSLAWFDLEEKNTLIADPSNISVQAGKQKSHGVELQANLGFTDNLSGQFAYTYTKAKTDLSVSQSIRSALIPRHAYAAKLNYRFADNVLNGLTVGAGIRYVGSTTDEQYYKGYKIGHYTLADLSAKYEFAKNWVAQVNVDNLFNKKYLASCSFYCYYGEGRKVTANLTYKF</sequence>
<feature type="chain" id="PRO_5002788999" evidence="17">
    <location>
        <begin position="24"/>
        <end position="674"/>
    </location>
</feature>
<dbReference type="GO" id="GO:0015344">
    <property type="term" value="F:siderophore uptake transmembrane transporter activity"/>
    <property type="evidence" value="ECO:0007669"/>
    <property type="project" value="TreeGrafter"/>
</dbReference>
<evidence type="ECO:0000256" key="6">
    <source>
        <dbReference type="ARBA" id="ARBA00022692"/>
    </source>
</evidence>
<evidence type="ECO:0000256" key="8">
    <source>
        <dbReference type="ARBA" id="ARBA00023004"/>
    </source>
</evidence>
<dbReference type="AlphaFoldDB" id="B3GZG2"/>
<dbReference type="PROSITE" id="PS52016">
    <property type="entry name" value="TONB_DEPENDENT_REC_3"/>
    <property type="match status" value="1"/>
</dbReference>
<dbReference type="SUPFAM" id="SSF56935">
    <property type="entry name" value="Porins"/>
    <property type="match status" value="1"/>
</dbReference>
<organism evidence="20 21">
    <name type="scientific">Actinobacillus pleuropneumoniae serotype 7 (strain AP76)</name>
    <dbReference type="NCBI Taxonomy" id="537457"/>
    <lineage>
        <taxon>Bacteria</taxon>
        <taxon>Pseudomonadati</taxon>
        <taxon>Pseudomonadota</taxon>
        <taxon>Gammaproteobacteria</taxon>
        <taxon>Pasteurellales</taxon>
        <taxon>Pasteurellaceae</taxon>
        <taxon>Actinobacillus</taxon>
    </lineage>
</organism>
<keyword evidence="7 17" id="KW-0732">Signal</keyword>
<evidence type="ECO:0000256" key="3">
    <source>
        <dbReference type="ARBA" id="ARBA00022448"/>
    </source>
</evidence>
<proteinExistence type="inferred from homology"/>
<keyword evidence="10 16" id="KW-0798">TonB box</keyword>
<dbReference type="InterPro" id="IPR000531">
    <property type="entry name" value="Beta-barrel_TonB"/>
</dbReference>
<evidence type="ECO:0000256" key="4">
    <source>
        <dbReference type="ARBA" id="ARBA00022452"/>
    </source>
</evidence>
<dbReference type="GO" id="GO:0015891">
    <property type="term" value="P:siderophore transport"/>
    <property type="evidence" value="ECO:0007669"/>
    <property type="project" value="InterPro"/>
</dbReference>
<keyword evidence="8" id="KW-0408">Iron</keyword>
<dbReference type="InterPro" id="IPR037066">
    <property type="entry name" value="Plug_dom_sf"/>
</dbReference>
<dbReference type="HOGENOM" id="CLU_008287_9_0_6"/>
<evidence type="ECO:0000256" key="11">
    <source>
        <dbReference type="ARBA" id="ARBA00023136"/>
    </source>
</evidence>
<feature type="signal peptide" evidence="17">
    <location>
        <begin position="1"/>
        <end position="23"/>
    </location>
</feature>
<protein>
    <submittedName>
        <fullName evidence="20">Outer membrane ferric hydroxamate receptor FhuA</fullName>
    </submittedName>
</protein>
<keyword evidence="12 20" id="KW-0675">Receptor</keyword>
<evidence type="ECO:0000256" key="12">
    <source>
        <dbReference type="ARBA" id="ARBA00023170"/>
    </source>
</evidence>
<evidence type="ECO:0000256" key="13">
    <source>
        <dbReference type="ARBA" id="ARBA00023237"/>
    </source>
</evidence>
<dbReference type="Pfam" id="PF00593">
    <property type="entry name" value="TonB_dep_Rec_b-barrel"/>
    <property type="match status" value="1"/>
</dbReference>
<evidence type="ECO:0000256" key="14">
    <source>
        <dbReference type="PROSITE-ProRule" id="PRU01360"/>
    </source>
</evidence>
<keyword evidence="6 14" id="KW-0812">Transmembrane</keyword>
<dbReference type="GO" id="GO:0038023">
    <property type="term" value="F:signaling receptor activity"/>
    <property type="evidence" value="ECO:0007669"/>
    <property type="project" value="InterPro"/>
</dbReference>
<dbReference type="InterPro" id="IPR010105">
    <property type="entry name" value="TonB_sidphr_rcpt"/>
</dbReference>
<keyword evidence="4 14" id="KW-1134">Transmembrane beta strand</keyword>
<dbReference type="PANTHER" id="PTHR32552">
    <property type="entry name" value="FERRICHROME IRON RECEPTOR-RELATED"/>
    <property type="match status" value="1"/>
</dbReference>
<dbReference type="Gene3D" id="2.170.130.10">
    <property type="entry name" value="TonB-dependent receptor, plug domain"/>
    <property type="match status" value="1"/>
</dbReference>
<dbReference type="NCBIfam" id="TIGR01783">
    <property type="entry name" value="TonB-siderophor"/>
    <property type="match status" value="1"/>
</dbReference>
<comment type="similarity">
    <text evidence="2 14 16">Belongs to the TonB-dependent receptor family.</text>
</comment>
<evidence type="ECO:0000313" key="20">
    <source>
        <dbReference type="EMBL" id="ACE62755.1"/>
    </source>
</evidence>
<dbReference type="InterPro" id="IPR039426">
    <property type="entry name" value="TonB-dep_rcpt-like"/>
</dbReference>
<dbReference type="CDD" id="cd01347">
    <property type="entry name" value="ligand_gated_channel"/>
    <property type="match status" value="1"/>
</dbReference>
<dbReference type="GO" id="GO:0009279">
    <property type="term" value="C:cell outer membrane"/>
    <property type="evidence" value="ECO:0007669"/>
    <property type="project" value="UniProtKB-SubCell"/>
</dbReference>
<dbReference type="InterPro" id="IPR010917">
    <property type="entry name" value="TonB_rcpt_CS"/>
</dbReference>
<dbReference type="Proteomes" id="UP000001226">
    <property type="component" value="Chromosome"/>
</dbReference>
<gene>
    <name evidence="20" type="primary">fhuA</name>
    <name evidence="20" type="ordered locus">APP7_2103</name>
</gene>
<keyword evidence="3 14" id="KW-0813">Transport</keyword>
<evidence type="ECO:0000256" key="10">
    <source>
        <dbReference type="ARBA" id="ARBA00023077"/>
    </source>
</evidence>
<evidence type="ECO:0000256" key="7">
    <source>
        <dbReference type="ARBA" id="ARBA00022729"/>
    </source>
</evidence>
<dbReference type="InterPro" id="IPR036942">
    <property type="entry name" value="Beta-barrel_TonB_sf"/>
</dbReference>
<comment type="subcellular location">
    <subcellularLocation>
        <location evidence="1 14">Cell outer membrane</location>
        <topology evidence="1 14">Multi-pass membrane protein</topology>
    </subcellularLocation>
</comment>
<feature type="domain" description="TonB-dependent receptor-like beta-barrel" evidence="18">
    <location>
        <begin position="238"/>
        <end position="645"/>
    </location>
</feature>
<evidence type="ECO:0000256" key="9">
    <source>
        <dbReference type="ARBA" id="ARBA00023065"/>
    </source>
</evidence>
<evidence type="ECO:0000256" key="17">
    <source>
        <dbReference type="SAM" id="SignalP"/>
    </source>
</evidence>
<evidence type="ECO:0000259" key="18">
    <source>
        <dbReference type="Pfam" id="PF00593"/>
    </source>
</evidence>
<reference evidence="21" key="1">
    <citation type="submission" date="2008-06" db="EMBL/GenBank/DDBJ databases">
        <title>Genome and proteome analysis of A. pleuropneumoniae serotype 7.</title>
        <authorList>
            <person name="Linke B."/>
            <person name="Buettner F."/>
            <person name="Martinez-Arias R."/>
            <person name="Goesmann A."/>
            <person name="Baltes N."/>
            <person name="Tegetmeyer H."/>
            <person name="Singh M."/>
            <person name="Gerlach G.F."/>
        </authorList>
    </citation>
    <scope>NUCLEOTIDE SEQUENCE [LARGE SCALE GENOMIC DNA]</scope>
    <source>
        <strain evidence="21">AP76</strain>
    </source>
</reference>
<dbReference type="EMBL" id="CP001091">
    <property type="protein sequence ID" value="ACE62755.1"/>
    <property type="molecule type" value="Genomic_DNA"/>
</dbReference>
<accession>B3GZG2</accession>
<evidence type="ECO:0000256" key="5">
    <source>
        <dbReference type="ARBA" id="ARBA00022496"/>
    </source>
</evidence>
<dbReference type="PROSITE" id="PS01156">
    <property type="entry name" value="TONB_DEPENDENT_REC_2"/>
    <property type="match status" value="1"/>
</dbReference>
<evidence type="ECO:0000256" key="1">
    <source>
        <dbReference type="ARBA" id="ARBA00004571"/>
    </source>
</evidence>
<evidence type="ECO:0000256" key="2">
    <source>
        <dbReference type="ARBA" id="ARBA00009810"/>
    </source>
</evidence>
<keyword evidence="9" id="KW-0406">Ion transport</keyword>
<feature type="domain" description="TonB-dependent receptor plug" evidence="19">
    <location>
        <begin position="47"/>
        <end position="144"/>
    </location>
</feature>
<evidence type="ECO:0000313" key="21">
    <source>
        <dbReference type="Proteomes" id="UP000001226"/>
    </source>
</evidence>
<name>B3GZG2_ACTP7</name>
<dbReference type="InterPro" id="IPR012910">
    <property type="entry name" value="Plug_dom"/>
</dbReference>